<proteinExistence type="inferred from homology"/>
<comment type="similarity">
    <text evidence="1">Belongs to the UPF0213 family.</text>
</comment>
<dbReference type="InterPro" id="IPR050190">
    <property type="entry name" value="UPF0213_domain"/>
</dbReference>
<evidence type="ECO:0000313" key="3">
    <source>
        <dbReference type="EMBL" id="KXS31537.1"/>
    </source>
</evidence>
<sequence>MVKQPAIYILASQRNGTLYVGVTSNLVKRVWEHKNDQVDGFSHRYGVHMLVYYEILDTMDAAITREKQIKAGSRAKKLRLIDSMNPDWNDLYASIV</sequence>
<dbReference type="PROSITE" id="PS50164">
    <property type="entry name" value="GIY_YIG"/>
    <property type="match status" value="1"/>
</dbReference>
<name>A0A139BRA0_9PROT</name>
<dbReference type="AlphaFoldDB" id="A0A139BRA0"/>
<feature type="domain" description="GIY-YIG" evidence="2">
    <location>
        <begin position="3"/>
        <end position="79"/>
    </location>
</feature>
<evidence type="ECO:0000313" key="4">
    <source>
        <dbReference type="Proteomes" id="UP000070578"/>
    </source>
</evidence>
<dbReference type="InterPro" id="IPR035901">
    <property type="entry name" value="GIY-YIG_endonuc_sf"/>
</dbReference>
<gene>
    <name evidence="3" type="ORF">AWT59_2325</name>
</gene>
<dbReference type="CDD" id="cd10448">
    <property type="entry name" value="GIY-YIG_unchar_3"/>
    <property type="match status" value="1"/>
</dbReference>
<dbReference type="PANTHER" id="PTHR34477">
    <property type="entry name" value="UPF0213 PROTEIN YHBQ"/>
    <property type="match status" value="1"/>
</dbReference>
<dbReference type="Proteomes" id="UP000070578">
    <property type="component" value="Unassembled WGS sequence"/>
</dbReference>
<dbReference type="Pfam" id="PF01541">
    <property type="entry name" value="GIY-YIG"/>
    <property type="match status" value="1"/>
</dbReference>
<protein>
    <submittedName>
        <fullName evidence="3">GIY-YIG nuclease superfamily protein</fullName>
    </submittedName>
</protein>
<organism evidence="3 4">
    <name type="scientific">Candidatus Gallionella acididurans</name>
    <dbReference type="NCBI Taxonomy" id="1796491"/>
    <lineage>
        <taxon>Bacteria</taxon>
        <taxon>Pseudomonadati</taxon>
        <taxon>Pseudomonadota</taxon>
        <taxon>Betaproteobacteria</taxon>
        <taxon>Nitrosomonadales</taxon>
        <taxon>Gallionellaceae</taxon>
        <taxon>Gallionella</taxon>
    </lineage>
</organism>
<accession>A0A139BRA0</accession>
<dbReference type="EMBL" id="LSLI01000069">
    <property type="protein sequence ID" value="KXS31537.1"/>
    <property type="molecule type" value="Genomic_DNA"/>
</dbReference>
<dbReference type="InterPro" id="IPR000305">
    <property type="entry name" value="GIY-YIG_endonuc"/>
</dbReference>
<dbReference type="PATRIC" id="fig|1796491.3.peg.2539"/>
<evidence type="ECO:0000256" key="1">
    <source>
        <dbReference type="ARBA" id="ARBA00007435"/>
    </source>
</evidence>
<comment type="caution">
    <text evidence="3">The sequence shown here is derived from an EMBL/GenBank/DDBJ whole genome shotgun (WGS) entry which is preliminary data.</text>
</comment>
<dbReference type="PANTHER" id="PTHR34477:SF5">
    <property type="entry name" value="BSL5627 PROTEIN"/>
    <property type="match status" value="1"/>
</dbReference>
<dbReference type="Gene3D" id="3.40.1440.10">
    <property type="entry name" value="GIY-YIG endonuclease"/>
    <property type="match status" value="1"/>
</dbReference>
<reference evidence="3 4" key="2">
    <citation type="submission" date="2016-03" db="EMBL/GenBank/DDBJ databases">
        <title>New uncultured bacterium of the family Gallionellaceae from acid mine drainage: description and reconstruction of genome based on metagenomic analysis of microbial community.</title>
        <authorList>
            <person name="Kadnikov V."/>
            <person name="Ivasenko D."/>
            <person name="Beletsky A."/>
            <person name="Mardanov A."/>
            <person name="Danilova E."/>
            <person name="Pimenov N."/>
            <person name="Karnachuk O."/>
            <person name="Ravin N."/>
        </authorList>
    </citation>
    <scope>NUCLEOTIDE SEQUENCE [LARGE SCALE GENOMIC DNA]</scope>
    <source>
        <strain evidence="3">ShG14-8</strain>
    </source>
</reference>
<dbReference type="SUPFAM" id="SSF82771">
    <property type="entry name" value="GIY-YIG endonuclease"/>
    <property type="match status" value="1"/>
</dbReference>
<reference evidence="3 4" key="1">
    <citation type="submission" date="2016-02" db="EMBL/GenBank/DDBJ databases">
        <authorList>
            <person name="Wen L."/>
            <person name="He K."/>
            <person name="Yang H."/>
        </authorList>
    </citation>
    <scope>NUCLEOTIDE SEQUENCE [LARGE SCALE GENOMIC DNA]</scope>
    <source>
        <strain evidence="3">ShG14-8</strain>
    </source>
</reference>
<evidence type="ECO:0000259" key="2">
    <source>
        <dbReference type="PROSITE" id="PS50164"/>
    </source>
</evidence>